<comment type="cofactor">
    <cofactor evidence="1">
        <name>[4Fe-4S] cluster</name>
        <dbReference type="ChEBI" id="CHEBI:49883"/>
    </cofactor>
</comment>
<dbReference type="Gene3D" id="3.80.30.20">
    <property type="entry name" value="tm_1862 like domain"/>
    <property type="match status" value="1"/>
</dbReference>
<dbReference type="PANTHER" id="PTHR11135:SF1">
    <property type="entry name" value="PROTEIN YHCC"/>
    <property type="match status" value="1"/>
</dbReference>
<dbReference type="SFLD" id="SFLDG01091">
    <property type="entry name" value="uncharacterized_CHP01210-like"/>
    <property type="match status" value="1"/>
</dbReference>
<dbReference type="InterPro" id="IPR007197">
    <property type="entry name" value="rSAM"/>
</dbReference>
<keyword evidence="2" id="KW-0004">4Fe-4S</keyword>
<dbReference type="GO" id="GO:0046872">
    <property type="term" value="F:metal ion binding"/>
    <property type="evidence" value="ECO:0007669"/>
    <property type="project" value="UniProtKB-KW"/>
</dbReference>
<dbReference type="AlphaFoldDB" id="A0A9D2HNR2"/>
<dbReference type="SFLD" id="SFLDS00029">
    <property type="entry name" value="Radical_SAM"/>
    <property type="match status" value="1"/>
</dbReference>
<evidence type="ECO:0000259" key="7">
    <source>
        <dbReference type="PROSITE" id="PS51918"/>
    </source>
</evidence>
<keyword evidence="6" id="KW-0411">Iron-sulfur</keyword>
<evidence type="ECO:0000256" key="6">
    <source>
        <dbReference type="ARBA" id="ARBA00023014"/>
    </source>
</evidence>
<gene>
    <name evidence="8" type="ORF">H9784_08540</name>
</gene>
<dbReference type="InterPro" id="IPR005911">
    <property type="entry name" value="YhcC-like"/>
</dbReference>
<dbReference type="GO" id="GO:0051539">
    <property type="term" value="F:4 iron, 4 sulfur cluster binding"/>
    <property type="evidence" value="ECO:0007669"/>
    <property type="project" value="UniProtKB-KW"/>
</dbReference>
<dbReference type="InterPro" id="IPR039661">
    <property type="entry name" value="ELP3"/>
</dbReference>
<protein>
    <submittedName>
        <fullName evidence="8">TIGR01212 family radical SAM protein</fullName>
    </submittedName>
</protein>
<sequence>MLLWHTLATWFRRRYGKRVQKIPLDARSSCPNRDGTLSRAGCIFCNADGSGSGLGGLTLAEQWRIWRDKYTATDDDRLFMAYLQAFSNTYGPAKRLARLLDEVRSLPGCMGLAVGTRADCLDREKLALLAGCGLPEIWLELGLQSASDATLARLNRGHDAACVARAVQAAAAHGLQVCLHLMAGLPGETERDFLASLDWALALPIAGLKLHNVYVPRGTALAAAWAAGRYLPPGRDEYVDLLCAALPRIPSRIVLHRLQADPAPGELLGPAWAADKRGVITDIRRALAARNLWQGCRADVPDGRPDWYGG</sequence>
<dbReference type="InterPro" id="IPR032432">
    <property type="entry name" value="Radical_SAM_C"/>
</dbReference>
<evidence type="ECO:0000256" key="5">
    <source>
        <dbReference type="ARBA" id="ARBA00023004"/>
    </source>
</evidence>
<keyword evidence="4" id="KW-0479">Metal-binding</keyword>
<dbReference type="InterPro" id="IPR023404">
    <property type="entry name" value="rSAM_horseshoe"/>
</dbReference>
<evidence type="ECO:0000256" key="4">
    <source>
        <dbReference type="ARBA" id="ARBA00022723"/>
    </source>
</evidence>
<name>A0A9D2HNR2_9BACT</name>
<keyword evidence="3" id="KW-0949">S-adenosyl-L-methionine</keyword>
<dbReference type="Pfam" id="PF04055">
    <property type="entry name" value="Radical_SAM"/>
    <property type="match status" value="1"/>
</dbReference>
<organism evidence="8 9">
    <name type="scientific">Candidatus Desulfovibrio intestinavium</name>
    <dbReference type="NCBI Taxonomy" id="2838534"/>
    <lineage>
        <taxon>Bacteria</taxon>
        <taxon>Pseudomonadati</taxon>
        <taxon>Thermodesulfobacteriota</taxon>
        <taxon>Desulfovibrionia</taxon>
        <taxon>Desulfovibrionales</taxon>
        <taxon>Desulfovibrionaceae</taxon>
        <taxon>Desulfovibrio</taxon>
    </lineage>
</organism>
<comment type="caution">
    <text evidence="8">The sequence shown here is derived from an EMBL/GenBank/DDBJ whole genome shotgun (WGS) entry which is preliminary data.</text>
</comment>
<dbReference type="PROSITE" id="PS51918">
    <property type="entry name" value="RADICAL_SAM"/>
    <property type="match status" value="1"/>
</dbReference>
<dbReference type="PANTHER" id="PTHR11135">
    <property type="entry name" value="HISTONE ACETYLTRANSFERASE-RELATED"/>
    <property type="match status" value="1"/>
</dbReference>
<evidence type="ECO:0000256" key="3">
    <source>
        <dbReference type="ARBA" id="ARBA00022691"/>
    </source>
</evidence>
<dbReference type="SMART" id="SM00729">
    <property type="entry name" value="Elp3"/>
    <property type="match status" value="1"/>
</dbReference>
<dbReference type="EMBL" id="DWZD01000046">
    <property type="protein sequence ID" value="HJA79592.1"/>
    <property type="molecule type" value="Genomic_DNA"/>
</dbReference>
<keyword evidence="5" id="KW-0408">Iron</keyword>
<reference evidence="8" key="2">
    <citation type="submission" date="2021-04" db="EMBL/GenBank/DDBJ databases">
        <authorList>
            <person name="Gilroy R."/>
        </authorList>
    </citation>
    <scope>NUCLEOTIDE SEQUENCE</scope>
    <source>
        <strain evidence="8">5032</strain>
    </source>
</reference>
<proteinExistence type="predicted"/>
<dbReference type="NCBIfam" id="TIGR01212">
    <property type="entry name" value="TIGR01212 family radical SAM protein"/>
    <property type="match status" value="1"/>
</dbReference>
<accession>A0A9D2HNR2</accession>
<evidence type="ECO:0000313" key="9">
    <source>
        <dbReference type="Proteomes" id="UP000823821"/>
    </source>
</evidence>
<dbReference type="InterPro" id="IPR006638">
    <property type="entry name" value="Elp3/MiaA/NifB-like_rSAM"/>
</dbReference>
<dbReference type="SFLD" id="SFLDG01086">
    <property type="entry name" value="elongater_protein-like"/>
    <property type="match status" value="1"/>
</dbReference>
<dbReference type="SUPFAM" id="SSF102114">
    <property type="entry name" value="Radical SAM enzymes"/>
    <property type="match status" value="1"/>
</dbReference>
<evidence type="ECO:0000256" key="1">
    <source>
        <dbReference type="ARBA" id="ARBA00001966"/>
    </source>
</evidence>
<dbReference type="InterPro" id="IPR058240">
    <property type="entry name" value="rSAM_sf"/>
</dbReference>
<dbReference type="Pfam" id="PF16199">
    <property type="entry name" value="Radical_SAM_C"/>
    <property type="match status" value="1"/>
</dbReference>
<dbReference type="Proteomes" id="UP000823821">
    <property type="component" value="Unassembled WGS sequence"/>
</dbReference>
<reference evidence="8" key="1">
    <citation type="journal article" date="2021" name="PeerJ">
        <title>Extensive microbial diversity within the chicken gut microbiome revealed by metagenomics and culture.</title>
        <authorList>
            <person name="Gilroy R."/>
            <person name="Ravi A."/>
            <person name="Getino M."/>
            <person name="Pursley I."/>
            <person name="Horton D.L."/>
            <person name="Alikhan N.F."/>
            <person name="Baker D."/>
            <person name="Gharbi K."/>
            <person name="Hall N."/>
            <person name="Watson M."/>
            <person name="Adriaenssens E.M."/>
            <person name="Foster-Nyarko E."/>
            <person name="Jarju S."/>
            <person name="Secka A."/>
            <person name="Antonio M."/>
            <person name="Oren A."/>
            <person name="Chaudhuri R.R."/>
            <person name="La Ragione R."/>
            <person name="Hildebrand F."/>
            <person name="Pallen M.J."/>
        </authorList>
    </citation>
    <scope>NUCLEOTIDE SEQUENCE</scope>
    <source>
        <strain evidence="8">5032</strain>
    </source>
</reference>
<evidence type="ECO:0000313" key="8">
    <source>
        <dbReference type="EMBL" id="HJA79592.1"/>
    </source>
</evidence>
<evidence type="ECO:0000256" key="2">
    <source>
        <dbReference type="ARBA" id="ARBA00022485"/>
    </source>
</evidence>
<feature type="domain" description="Radical SAM core" evidence="7">
    <location>
        <begin position="14"/>
        <end position="259"/>
    </location>
</feature>
<dbReference type="GO" id="GO:0003824">
    <property type="term" value="F:catalytic activity"/>
    <property type="evidence" value="ECO:0007669"/>
    <property type="project" value="InterPro"/>
</dbReference>